<keyword evidence="4" id="KW-0175">Coiled coil</keyword>
<evidence type="ECO:0000313" key="6">
    <source>
        <dbReference type="EMBL" id="GMM54735.1"/>
    </source>
</evidence>
<comment type="similarity">
    <text evidence="2">Belongs to the ATG16 family.</text>
</comment>
<name>A0AAV5RTH1_MAUHU</name>
<accession>A0AAV5RTH1</accession>
<proteinExistence type="inferred from homology"/>
<dbReference type="InterPro" id="IPR013923">
    <property type="entry name" value="Autophagy-rel_prot_16_dom"/>
</dbReference>
<dbReference type="GO" id="GO:0006914">
    <property type="term" value="P:autophagy"/>
    <property type="evidence" value="ECO:0007669"/>
    <property type="project" value="UniProtKB-KW"/>
</dbReference>
<evidence type="ECO:0000256" key="4">
    <source>
        <dbReference type="SAM" id="Coils"/>
    </source>
</evidence>
<comment type="caution">
    <text evidence="6">The sequence shown here is derived from an EMBL/GenBank/DDBJ whole genome shotgun (WGS) entry which is preliminary data.</text>
</comment>
<dbReference type="CDD" id="cd22887">
    <property type="entry name" value="Atg16_CCD"/>
    <property type="match status" value="1"/>
</dbReference>
<keyword evidence="3" id="KW-0072">Autophagy</keyword>
<organism evidence="6 7">
    <name type="scientific">Maudiozyma humilis</name>
    <name type="common">Sour dough yeast</name>
    <name type="synonym">Kazachstania humilis</name>
    <dbReference type="NCBI Taxonomy" id="51915"/>
    <lineage>
        <taxon>Eukaryota</taxon>
        <taxon>Fungi</taxon>
        <taxon>Dikarya</taxon>
        <taxon>Ascomycota</taxon>
        <taxon>Saccharomycotina</taxon>
        <taxon>Saccharomycetes</taxon>
        <taxon>Saccharomycetales</taxon>
        <taxon>Saccharomycetaceae</taxon>
        <taxon>Maudiozyma</taxon>
    </lineage>
</organism>
<sequence length="142" mass="16791">MPDEIHRSELLQKLQGRDTIESNFSELFEDILPNEDNLDVDKAYVSEYRQLVKHLRSEVQSRDNELVILHERLTVMNKNMEKINDEIIGSSIENNVLQQKYDTLRVEYDKLVQRWLKKVQKEADKMNEHVAQADNQVESKHG</sequence>
<dbReference type="AlphaFoldDB" id="A0AAV5RTH1"/>
<dbReference type="EMBL" id="BTGD01000003">
    <property type="protein sequence ID" value="GMM54735.1"/>
    <property type="molecule type" value="Genomic_DNA"/>
</dbReference>
<dbReference type="Proteomes" id="UP001377567">
    <property type="component" value="Unassembled WGS sequence"/>
</dbReference>
<evidence type="ECO:0000259" key="5">
    <source>
        <dbReference type="Pfam" id="PF08614"/>
    </source>
</evidence>
<feature type="domain" description="Autophagy-related protein 16" evidence="5">
    <location>
        <begin position="34"/>
        <end position="127"/>
    </location>
</feature>
<dbReference type="Pfam" id="PF08614">
    <property type="entry name" value="ATG16"/>
    <property type="match status" value="1"/>
</dbReference>
<dbReference type="Gene3D" id="1.20.5.170">
    <property type="match status" value="1"/>
</dbReference>
<gene>
    <name evidence="6" type="ORF">DAKH74_013510</name>
</gene>
<protein>
    <submittedName>
        <fullName evidence="6">Atg16 protein</fullName>
    </submittedName>
</protein>
<evidence type="ECO:0000256" key="1">
    <source>
        <dbReference type="ARBA" id="ARBA00004623"/>
    </source>
</evidence>
<reference evidence="6 7" key="1">
    <citation type="journal article" date="2023" name="Elife">
        <title>Identification of key yeast species and microbe-microbe interactions impacting larval growth of Drosophila in the wild.</title>
        <authorList>
            <person name="Mure A."/>
            <person name="Sugiura Y."/>
            <person name="Maeda R."/>
            <person name="Honda K."/>
            <person name="Sakurai N."/>
            <person name="Takahashi Y."/>
            <person name="Watada M."/>
            <person name="Katoh T."/>
            <person name="Gotoh A."/>
            <person name="Gotoh Y."/>
            <person name="Taniguchi I."/>
            <person name="Nakamura K."/>
            <person name="Hayashi T."/>
            <person name="Katayama T."/>
            <person name="Uemura T."/>
            <person name="Hattori Y."/>
        </authorList>
    </citation>
    <scope>NUCLEOTIDE SEQUENCE [LARGE SCALE GENOMIC DNA]</scope>
    <source>
        <strain evidence="6 7">KH-74</strain>
    </source>
</reference>
<evidence type="ECO:0000313" key="7">
    <source>
        <dbReference type="Proteomes" id="UP001377567"/>
    </source>
</evidence>
<comment type="subcellular location">
    <subcellularLocation>
        <location evidence="1">Preautophagosomal structure membrane</location>
        <topology evidence="1">Peripheral membrane protein</topology>
    </subcellularLocation>
</comment>
<dbReference type="GO" id="GO:0034045">
    <property type="term" value="C:phagophore assembly site membrane"/>
    <property type="evidence" value="ECO:0007669"/>
    <property type="project" value="UniProtKB-SubCell"/>
</dbReference>
<evidence type="ECO:0000256" key="2">
    <source>
        <dbReference type="ARBA" id="ARBA00005331"/>
    </source>
</evidence>
<keyword evidence="7" id="KW-1185">Reference proteome</keyword>
<evidence type="ECO:0000256" key="3">
    <source>
        <dbReference type="ARBA" id="ARBA00023006"/>
    </source>
</evidence>
<feature type="coiled-coil region" evidence="4">
    <location>
        <begin position="94"/>
        <end position="136"/>
    </location>
</feature>